<dbReference type="NCBIfam" id="TIGR01439">
    <property type="entry name" value="lp_hng_hel_AbrB"/>
    <property type="match status" value="1"/>
</dbReference>
<dbReference type="GO" id="GO:0003677">
    <property type="term" value="F:DNA binding"/>
    <property type="evidence" value="ECO:0007669"/>
    <property type="project" value="UniProtKB-KW"/>
</dbReference>
<evidence type="ECO:0000313" key="3">
    <source>
        <dbReference type="Proteomes" id="UP000697998"/>
    </source>
</evidence>
<comment type="caution">
    <text evidence="2">The sequence shown here is derived from an EMBL/GenBank/DDBJ whole genome shotgun (WGS) entry which is preliminary data.</text>
</comment>
<sequence length="87" mass="9166">MSTLLVSSKGQIVLPAALRRRLGMGPGARIEVLEEADGLKLRVVRSVATADVSGMAGMVKAPARGVPRRLEDFDPASLLTGSRRGKP</sequence>
<gene>
    <name evidence="2" type="ORF">IPJ27_19295</name>
</gene>
<organism evidence="2 3">
    <name type="scientific">Candidatus Accumulibacter proximus</name>
    <dbReference type="NCBI Taxonomy" id="2954385"/>
    <lineage>
        <taxon>Bacteria</taxon>
        <taxon>Pseudomonadati</taxon>
        <taxon>Pseudomonadota</taxon>
        <taxon>Betaproteobacteria</taxon>
        <taxon>Candidatus Accumulibacter</taxon>
    </lineage>
</organism>
<evidence type="ECO:0000259" key="1">
    <source>
        <dbReference type="SMART" id="SM00966"/>
    </source>
</evidence>
<dbReference type="Gene3D" id="2.10.260.10">
    <property type="match status" value="1"/>
</dbReference>
<reference evidence="2 3" key="1">
    <citation type="submission" date="2020-10" db="EMBL/GenBank/DDBJ databases">
        <title>Connecting structure to function with the recovery of over 1000 high-quality activated sludge metagenome-assembled genomes encoding full-length rRNA genes using long-read sequencing.</title>
        <authorList>
            <person name="Singleton C.M."/>
            <person name="Petriglieri F."/>
            <person name="Kristensen J.M."/>
            <person name="Kirkegaard R.H."/>
            <person name="Michaelsen T.Y."/>
            <person name="Andersen M.H."/>
            <person name="Karst S.M."/>
            <person name="Dueholm M.S."/>
            <person name="Nielsen P.H."/>
            <person name="Albertsen M."/>
        </authorList>
    </citation>
    <scope>NUCLEOTIDE SEQUENCE [LARGE SCALE GENOMIC DNA]</scope>
    <source>
        <strain evidence="2">EsbW_18-Q3-R4-48_BATAC.285</strain>
    </source>
</reference>
<dbReference type="SUPFAM" id="SSF89447">
    <property type="entry name" value="AbrB/MazE/MraZ-like"/>
    <property type="match status" value="1"/>
</dbReference>
<evidence type="ECO:0000313" key="2">
    <source>
        <dbReference type="EMBL" id="MBK7676732.1"/>
    </source>
</evidence>
<dbReference type="AlphaFoldDB" id="A0A935UHH8"/>
<dbReference type="InterPro" id="IPR037914">
    <property type="entry name" value="SpoVT-AbrB_sf"/>
</dbReference>
<dbReference type="SMART" id="SM00966">
    <property type="entry name" value="SpoVT_AbrB"/>
    <property type="match status" value="1"/>
</dbReference>
<dbReference type="InterPro" id="IPR007159">
    <property type="entry name" value="SpoVT-AbrB_dom"/>
</dbReference>
<accession>A0A935UHH8</accession>
<keyword evidence="2" id="KW-0238">DNA-binding</keyword>
<dbReference type="Proteomes" id="UP000697998">
    <property type="component" value="Unassembled WGS sequence"/>
</dbReference>
<protein>
    <submittedName>
        <fullName evidence="2">AbrB/MazE/SpoVT family DNA-binding domain-containing protein</fullName>
    </submittedName>
</protein>
<dbReference type="EMBL" id="JADJMH010000023">
    <property type="protein sequence ID" value="MBK7676732.1"/>
    <property type="molecule type" value="Genomic_DNA"/>
</dbReference>
<name>A0A935UHH8_9PROT</name>
<feature type="domain" description="SpoVT-AbrB" evidence="1">
    <location>
        <begin position="4"/>
        <end position="49"/>
    </location>
</feature>
<proteinExistence type="predicted"/>
<dbReference type="Pfam" id="PF04014">
    <property type="entry name" value="MazE_antitoxin"/>
    <property type="match status" value="1"/>
</dbReference>